<feature type="compositionally biased region" description="Polar residues" evidence="1">
    <location>
        <begin position="17"/>
        <end position="37"/>
    </location>
</feature>
<name>Q96UC9_NEUCS</name>
<dbReference type="PhylomeDB" id="Q96UC9"/>
<dbReference type="VEuPathDB" id="FungiDB:NCU01039"/>
<accession>Q96UC9</accession>
<dbReference type="AlphaFoldDB" id="Q96UC9"/>
<sequence>MVYTAPHPLAVEPMSNKVDTTIPDSPSSLPQTPRNTKFSWVSGKRNKVLRRIALFKPPKMAPPMIASISSTPTDNQHIGTECVSTQHEEAARSVSPDSALIGMGHDGTHGEGLQSPPPASNPQYQYQSAPSPASYPQFPKEADMGLYATYPAPFSGGFDSYSPPPMGMYGVSPTTPQVINFQNWGQADDVQCLMSSPQTPFTPFGQPPFAQPVYGQAGQGQPPYAQPPFECSSQRGPYRDKVSWLGITLWSLSIFSTIGSGIWLGVALIQPKWGKTVSSAHGALPPSTASLLTALIAKLIETSFVAVFVASVGQILTKKAFDVGNRGVTLGEFGMKNWVVSPGLMFTNIRSWKKVGFTPLGVLCMLATLVAVLYTTASDALVAPKLKWGKPEMIVMKNYAMASYGNVQFVKQSCHLPDGLLADDQSQDSCLAASLSGFSFLSTWSDFGRNNTKPEGRYMYNRPPVTATLYDNVTVTGTWINTEHSDPMASYEKYKRTINNVTLAVPHPGVYDAATDPVNEILQPSDLSGVGEYRLAASAVSPALNVLCVGMTEEELAPLVYTTWPHANLTDAELPGEKTGGLNWLDDVPPSSESEWVNGTLLNATVVDDIFRWGKGYQRRPPVFQRFPSEYNVIINATVAGSNDWTHKSGSVYTLVNNNATDDYTLYPANLFALAINSPPSQALSGTCGGGPTGYQLDVPWRIGYSEQSNHYFFEEATEKRQRLKRKKAIGRRHMVTSDMELVDFKDGDTKAKMDDPRQSYVKLSNHKSWL</sequence>
<feature type="region of interest" description="Disordered" evidence="1">
    <location>
        <begin position="85"/>
        <end position="134"/>
    </location>
</feature>
<reference evidence="3" key="1">
    <citation type="submission" date="2000-04" db="EMBL/GenBank/DDBJ databases">
        <authorList>
            <person name="Schulte U."/>
            <person name="Aign V."/>
            <person name="Hoheisel J."/>
            <person name="Brandt P."/>
            <person name="Fartmann B."/>
            <person name="Holland R."/>
            <person name="Nyakatura G."/>
            <person name="Mewes H.W."/>
            <person name="Mannhaupt G."/>
        </authorList>
    </citation>
    <scope>NUCLEOTIDE SEQUENCE</scope>
</reference>
<protein>
    <submittedName>
        <fullName evidence="3">Uncharacterized protein 1A9.040</fullName>
    </submittedName>
</protein>
<keyword evidence="2" id="KW-1133">Transmembrane helix</keyword>
<feature type="region of interest" description="Disordered" evidence="1">
    <location>
        <begin position="15"/>
        <end position="37"/>
    </location>
</feature>
<keyword evidence="2" id="KW-0812">Transmembrane</keyword>
<proteinExistence type="predicted"/>
<accession>Q7RUH8</accession>
<dbReference type="EMBL" id="AL353817">
    <property type="protein sequence ID" value="CAD01101.1"/>
    <property type="molecule type" value="Genomic_DNA"/>
</dbReference>
<keyword evidence="2" id="KW-0472">Membrane</keyword>
<feature type="transmembrane region" description="Helical" evidence="2">
    <location>
        <begin position="289"/>
        <end position="310"/>
    </location>
</feature>
<evidence type="ECO:0000256" key="2">
    <source>
        <dbReference type="SAM" id="Phobius"/>
    </source>
</evidence>
<reference evidence="3" key="2">
    <citation type="submission" date="2001-10" db="EMBL/GenBank/DDBJ databases">
        <authorList>
            <person name="German Neurospora genome project"/>
        </authorList>
    </citation>
    <scope>NUCLEOTIDE SEQUENCE</scope>
</reference>
<feature type="transmembrane region" description="Helical" evidence="2">
    <location>
        <begin position="355"/>
        <end position="377"/>
    </location>
</feature>
<feature type="compositionally biased region" description="Polar residues" evidence="1">
    <location>
        <begin position="121"/>
        <end position="131"/>
    </location>
</feature>
<evidence type="ECO:0000313" key="3">
    <source>
        <dbReference type="EMBL" id="CAD01101.1"/>
    </source>
</evidence>
<evidence type="ECO:0000256" key="1">
    <source>
        <dbReference type="SAM" id="MobiDB-lite"/>
    </source>
</evidence>
<organism evidence="3">
    <name type="scientific">Neurospora crassa</name>
    <dbReference type="NCBI Taxonomy" id="5141"/>
    <lineage>
        <taxon>Eukaryota</taxon>
        <taxon>Fungi</taxon>
        <taxon>Dikarya</taxon>
        <taxon>Ascomycota</taxon>
        <taxon>Pezizomycotina</taxon>
        <taxon>Sordariomycetes</taxon>
        <taxon>Sordariomycetidae</taxon>
        <taxon>Sordariales</taxon>
        <taxon>Sordariaceae</taxon>
        <taxon>Neurospora</taxon>
    </lineage>
</organism>
<dbReference type="HOGENOM" id="CLU_012014_1_0_1"/>
<gene>
    <name evidence="3" type="primary">1A9.040</name>
</gene>
<feature type="transmembrane region" description="Helical" evidence="2">
    <location>
        <begin position="242"/>
        <end position="269"/>
    </location>
</feature>